<keyword evidence="1" id="KW-0695">RNA-directed DNA polymerase</keyword>
<gene>
    <name evidence="1" type="ORF">FWK35_00001755</name>
</gene>
<name>A0A6G0ZQ17_APHCR</name>
<keyword evidence="1" id="KW-0548">Nucleotidyltransferase</keyword>
<dbReference type="GO" id="GO:0003964">
    <property type="term" value="F:RNA-directed DNA polymerase activity"/>
    <property type="evidence" value="ECO:0007669"/>
    <property type="project" value="UniProtKB-KW"/>
</dbReference>
<accession>A0A6G0ZQ17</accession>
<dbReference type="AlphaFoldDB" id="A0A6G0ZQ17"/>
<protein>
    <submittedName>
        <fullName evidence="1">Reverse transcriptase domain-containing protein</fullName>
    </submittedName>
</protein>
<dbReference type="EMBL" id="VUJU01000107">
    <property type="protein sequence ID" value="KAF0773009.1"/>
    <property type="molecule type" value="Genomic_DNA"/>
</dbReference>
<proteinExistence type="predicted"/>
<comment type="caution">
    <text evidence="1">The sequence shown here is derived from an EMBL/GenBank/DDBJ whole genome shotgun (WGS) entry which is preliminary data.</text>
</comment>
<keyword evidence="1" id="KW-0808">Transferase</keyword>
<reference evidence="1 2" key="1">
    <citation type="submission" date="2019-08" db="EMBL/GenBank/DDBJ databases">
        <title>Whole genome of Aphis craccivora.</title>
        <authorList>
            <person name="Voronova N.V."/>
            <person name="Shulinski R.S."/>
            <person name="Bandarenka Y.V."/>
            <person name="Zhorov D.G."/>
            <person name="Warner D."/>
        </authorList>
    </citation>
    <scope>NUCLEOTIDE SEQUENCE [LARGE SCALE GENOMIC DNA]</scope>
    <source>
        <strain evidence="1">180601</strain>
        <tissue evidence="1">Whole Body</tissue>
    </source>
</reference>
<keyword evidence="2" id="KW-1185">Reference proteome</keyword>
<evidence type="ECO:0000313" key="1">
    <source>
        <dbReference type="EMBL" id="KAF0773009.1"/>
    </source>
</evidence>
<dbReference type="OrthoDB" id="6777438at2759"/>
<sequence length="87" mass="9858">MLFASHCLNIPYLPHDYGSISQALRLDSLSFRCNNFDITFIKGLIEGQVDAPRFLGELNFCIPSNTRLQSIFYIPPINLISPGMPHF</sequence>
<organism evidence="1 2">
    <name type="scientific">Aphis craccivora</name>
    <name type="common">Cowpea aphid</name>
    <dbReference type="NCBI Taxonomy" id="307492"/>
    <lineage>
        <taxon>Eukaryota</taxon>
        <taxon>Metazoa</taxon>
        <taxon>Ecdysozoa</taxon>
        <taxon>Arthropoda</taxon>
        <taxon>Hexapoda</taxon>
        <taxon>Insecta</taxon>
        <taxon>Pterygota</taxon>
        <taxon>Neoptera</taxon>
        <taxon>Paraneoptera</taxon>
        <taxon>Hemiptera</taxon>
        <taxon>Sternorrhyncha</taxon>
        <taxon>Aphidomorpha</taxon>
        <taxon>Aphidoidea</taxon>
        <taxon>Aphididae</taxon>
        <taxon>Aphidini</taxon>
        <taxon>Aphis</taxon>
        <taxon>Aphis</taxon>
    </lineage>
</organism>
<evidence type="ECO:0000313" key="2">
    <source>
        <dbReference type="Proteomes" id="UP000478052"/>
    </source>
</evidence>
<dbReference type="Proteomes" id="UP000478052">
    <property type="component" value="Unassembled WGS sequence"/>
</dbReference>